<organism evidence="2 3">
    <name type="scientific">Aspergillus avenaceus</name>
    <dbReference type="NCBI Taxonomy" id="36643"/>
    <lineage>
        <taxon>Eukaryota</taxon>
        <taxon>Fungi</taxon>
        <taxon>Dikarya</taxon>
        <taxon>Ascomycota</taxon>
        <taxon>Pezizomycotina</taxon>
        <taxon>Eurotiomycetes</taxon>
        <taxon>Eurotiomycetidae</taxon>
        <taxon>Eurotiales</taxon>
        <taxon>Aspergillaceae</taxon>
        <taxon>Aspergillus</taxon>
        <taxon>Aspergillus subgen. Circumdati</taxon>
    </lineage>
</organism>
<reference evidence="2 3" key="1">
    <citation type="submission" date="2019-04" db="EMBL/GenBank/DDBJ databases">
        <title>Friends and foes A comparative genomics study of 23 Aspergillus species from section Flavi.</title>
        <authorList>
            <consortium name="DOE Joint Genome Institute"/>
            <person name="Kjaerbolling I."/>
            <person name="Vesth T."/>
            <person name="Frisvad J.C."/>
            <person name="Nybo J.L."/>
            <person name="Theobald S."/>
            <person name="Kildgaard S."/>
            <person name="Isbrandt T."/>
            <person name="Kuo A."/>
            <person name="Sato A."/>
            <person name="Lyhne E.K."/>
            <person name="Kogle M.E."/>
            <person name="Wiebenga A."/>
            <person name="Kun R.S."/>
            <person name="Lubbers R.J."/>
            <person name="Makela M.R."/>
            <person name="Barry K."/>
            <person name="Chovatia M."/>
            <person name="Clum A."/>
            <person name="Daum C."/>
            <person name="Haridas S."/>
            <person name="He G."/>
            <person name="LaButti K."/>
            <person name="Lipzen A."/>
            <person name="Mondo S."/>
            <person name="Riley R."/>
            <person name="Salamov A."/>
            <person name="Simmons B.A."/>
            <person name="Magnuson J.K."/>
            <person name="Henrissat B."/>
            <person name="Mortensen U.H."/>
            <person name="Larsen T.O."/>
            <person name="Devries R.P."/>
            <person name="Grigoriev I.V."/>
            <person name="Machida M."/>
            <person name="Baker S.E."/>
            <person name="Andersen M.R."/>
        </authorList>
    </citation>
    <scope>NUCLEOTIDE SEQUENCE [LARGE SCALE GENOMIC DNA]</scope>
    <source>
        <strain evidence="2 3">IBT 18842</strain>
    </source>
</reference>
<evidence type="ECO:0000313" key="3">
    <source>
        <dbReference type="Proteomes" id="UP000325780"/>
    </source>
</evidence>
<gene>
    <name evidence="2" type="ORF">BDV25DRAFT_155424</name>
</gene>
<proteinExistence type="predicted"/>
<protein>
    <submittedName>
        <fullName evidence="2">Uncharacterized protein</fullName>
    </submittedName>
</protein>
<keyword evidence="3" id="KW-1185">Reference proteome</keyword>
<dbReference type="AlphaFoldDB" id="A0A5N6TU51"/>
<keyword evidence="1" id="KW-0812">Transmembrane</keyword>
<evidence type="ECO:0000256" key="1">
    <source>
        <dbReference type="SAM" id="Phobius"/>
    </source>
</evidence>
<sequence length="51" mass="5948">MLWTHKAEGCISLSRLSTAFLSKINVSLGWFVQHYSMLGSFWILLLRCDMR</sequence>
<accession>A0A5N6TU51</accession>
<evidence type="ECO:0000313" key="2">
    <source>
        <dbReference type="EMBL" id="KAE8149892.1"/>
    </source>
</evidence>
<name>A0A5N6TU51_ASPAV</name>
<keyword evidence="1" id="KW-0472">Membrane</keyword>
<feature type="transmembrane region" description="Helical" evidence="1">
    <location>
        <begin position="28"/>
        <end position="46"/>
    </location>
</feature>
<keyword evidence="1" id="KW-1133">Transmembrane helix</keyword>
<dbReference type="EMBL" id="ML742109">
    <property type="protein sequence ID" value="KAE8149892.1"/>
    <property type="molecule type" value="Genomic_DNA"/>
</dbReference>
<dbReference type="Proteomes" id="UP000325780">
    <property type="component" value="Unassembled WGS sequence"/>
</dbReference>